<dbReference type="PANTHER" id="PTHR44858:SF1">
    <property type="entry name" value="UDP-N-ACETYLGLUCOSAMINE--PEPTIDE N-ACETYLGLUCOSAMINYLTRANSFERASE SPINDLY-RELATED"/>
    <property type="match status" value="1"/>
</dbReference>
<comment type="caution">
    <text evidence="6">The sequence shown here is derived from an EMBL/GenBank/DDBJ whole genome shotgun (WGS) entry which is preliminary data.</text>
</comment>
<evidence type="ECO:0000313" key="6">
    <source>
        <dbReference type="EMBL" id="TXD32261.1"/>
    </source>
</evidence>
<name>A0A5C6X6R1_9DELT</name>
<accession>A0A5C6X6R1</accession>
<dbReference type="Proteomes" id="UP000321046">
    <property type="component" value="Unassembled WGS sequence"/>
</dbReference>
<dbReference type="Pfam" id="PF13432">
    <property type="entry name" value="TPR_16"/>
    <property type="match status" value="4"/>
</dbReference>
<evidence type="ECO:0000256" key="3">
    <source>
        <dbReference type="PROSITE-ProRule" id="PRU00339"/>
    </source>
</evidence>
<feature type="region of interest" description="Disordered" evidence="4">
    <location>
        <begin position="644"/>
        <end position="708"/>
    </location>
</feature>
<evidence type="ECO:0000256" key="4">
    <source>
        <dbReference type="SAM" id="MobiDB-lite"/>
    </source>
</evidence>
<feature type="compositionally biased region" description="Polar residues" evidence="4">
    <location>
        <begin position="147"/>
        <end position="187"/>
    </location>
</feature>
<feature type="repeat" description="TPR" evidence="3">
    <location>
        <begin position="908"/>
        <end position="941"/>
    </location>
</feature>
<feature type="repeat" description="TPR" evidence="3">
    <location>
        <begin position="1114"/>
        <end position="1147"/>
    </location>
</feature>
<keyword evidence="5" id="KW-1133">Transmembrane helix</keyword>
<evidence type="ECO:0000256" key="5">
    <source>
        <dbReference type="SAM" id="Phobius"/>
    </source>
</evidence>
<evidence type="ECO:0000256" key="1">
    <source>
        <dbReference type="ARBA" id="ARBA00022737"/>
    </source>
</evidence>
<feature type="repeat" description="TPR" evidence="3">
    <location>
        <begin position="1148"/>
        <end position="1181"/>
    </location>
</feature>
<dbReference type="PROSITE" id="PS50293">
    <property type="entry name" value="TPR_REGION"/>
    <property type="match status" value="1"/>
</dbReference>
<dbReference type="Pfam" id="PF13431">
    <property type="entry name" value="TPR_17"/>
    <property type="match status" value="1"/>
</dbReference>
<dbReference type="OrthoDB" id="5478326at2"/>
<feature type="compositionally biased region" description="Acidic residues" evidence="4">
    <location>
        <begin position="677"/>
        <end position="691"/>
    </location>
</feature>
<dbReference type="Gene3D" id="1.25.40.10">
    <property type="entry name" value="Tetratricopeptide repeat domain"/>
    <property type="match status" value="4"/>
</dbReference>
<organism evidence="6 7">
    <name type="scientific">Lujinxingia vulgaris</name>
    <dbReference type="NCBI Taxonomy" id="2600176"/>
    <lineage>
        <taxon>Bacteria</taxon>
        <taxon>Deltaproteobacteria</taxon>
        <taxon>Bradymonadales</taxon>
        <taxon>Lujinxingiaceae</taxon>
        <taxon>Lujinxingia</taxon>
    </lineage>
</organism>
<dbReference type="EMBL" id="VOSL01000135">
    <property type="protein sequence ID" value="TXD32261.1"/>
    <property type="molecule type" value="Genomic_DNA"/>
</dbReference>
<feature type="repeat" description="TPR" evidence="3">
    <location>
        <begin position="806"/>
        <end position="839"/>
    </location>
</feature>
<evidence type="ECO:0000313" key="7">
    <source>
        <dbReference type="Proteomes" id="UP000321046"/>
    </source>
</evidence>
<dbReference type="InterPro" id="IPR011990">
    <property type="entry name" value="TPR-like_helical_dom_sf"/>
</dbReference>
<feature type="transmembrane region" description="Helical" evidence="5">
    <location>
        <begin position="474"/>
        <end position="496"/>
    </location>
</feature>
<dbReference type="InterPro" id="IPR050498">
    <property type="entry name" value="Ycf3"/>
</dbReference>
<keyword evidence="5" id="KW-0812">Transmembrane</keyword>
<feature type="compositionally biased region" description="Low complexity" evidence="4">
    <location>
        <begin position="452"/>
        <end position="461"/>
    </location>
</feature>
<feature type="region of interest" description="Disordered" evidence="4">
    <location>
        <begin position="249"/>
        <end position="461"/>
    </location>
</feature>
<dbReference type="SUPFAM" id="SSF48452">
    <property type="entry name" value="TPR-like"/>
    <property type="match status" value="2"/>
</dbReference>
<feature type="compositionally biased region" description="Acidic residues" evidence="4">
    <location>
        <begin position="191"/>
        <end position="207"/>
    </location>
</feature>
<dbReference type="SMART" id="SM00028">
    <property type="entry name" value="TPR"/>
    <property type="match status" value="16"/>
</dbReference>
<dbReference type="PROSITE" id="PS50005">
    <property type="entry name" value="TPR"/>
    <property type="match status" value="8"/>
</dbReference>
<gene>
    <name evidence="6" type="ORF">FRC96_18220</name>
</gene>
<feature type="repeat" description="TPR" evidence="3">
    <location>
        <begin position="1046"/>
        <end position="1079"/>
    </location>
</feature>
<keyword evidence="2 3" id="KW-0802">TPR repeat</keyword>
<feature type="compositionally biased region" description="Low complexity" evidence="4">
    <location>
        <begin position="663"/>
        <end position="676"/>
    </location>
</feature>
<feature type="compositionally biased region" description="Acidic residues" evidence="4">
    <location>
        <begin position="328"/>
        <end position="337"/>
    </location>
</feature>
<protein>
    <submittedName>
        <fullName evidence="6">Tetratricopeptide repeat protein</fullName>
    </submittedName>
</protein>
<feature type="compositionally biased region" description="Basic and acidic residues" evidence="4">
    <location>
        <begin position="89"/>
        <end position="111"/>
    </location>
</feature>
<dbReference type="InterPro" id="IPR019734">
    <property type="entry name" value="TPR_rpt"/>
</dbReference>
<sequence length="1340" mass="144347">MERYYVKRPTGKVFGPFDQNAIRLMLKGNKLGTDAQVSTDKESWTPISEVAAFADDAGNTTRAGLGVQDLPTSAGSPALPTPRSAPDLPRPKLSDLPRPKLSDLPKPKSDAADLPAPRSAPDLPRPKLSDLPRVAGSNLPRSAGSDLPTSAGGNLPTSAGANLPTSAGNNLPTSAGGNLPTSASANLPTPAEDDDLFAAPITDDDDLFAAPVGAGPGDDDLFAAPMGAGANQADDDDLFAAPVDANAADDDDDLFAAPVSPSAHQEDSDDLFAAPMGAEPSDDLFGPAPGMDEDSDDLFAAPAADEDPFAAPAADEDPFAAPAAPEPDPFDQGDDLFEAPKLDDDSLFSDAPADEDDFLGGDQGFSFLDEEPEGDDWDSQLVGNDSFDAEDLGVNEADWGDDMMGGPAPATPAAAPPPRQPEAPSSRPQPQAAAGHDPFRPASTGIKEERPASAGAPAAANVAKTVDADKKRGAMAAIGVPVLAVLVLGAAGFGIYTSFFAQEDVVEQAPAPVAPTITSLNPELVLQDNYASYQELFADAQEGELDPQSSALLLLGRSLYLTRYEDDAVAAAAETLAESLSAESADPMVAAALAANEARLAQADAAAALAEPAFSNPEAAYWAHLSAGVAYALASLDGQYEAAPSDANAAAEGSDGSPDQPEDAAAPTDEATAPADEAGEPADPEAADEALAEASDERAEDSENAASAANASLIERAERHLTEASKANEAAATPHYWHARVLAAQDANAAALEALERASNADPNHVASRLLAGNLYYDGGDLNDATEHLEKIISELSASASPAERGEAYHVMGMVHMARQQSDESIAMFTEALKIDSARVDSLRALAEQYERAEKYQEALNFFTTNQNLGQQDPEVMLGIVRSHMGLEQYNEAILKLEEGEKEFPEDARFPFYLGRLNMQRGTFYEARRAFERAVEIDPSLLTAHAALAQLAWRIDNDVARGEEHVRAITERPEGIDAAIASQVADYYRLSERRELARQWNEEALRLDPNFWNARLNLSRLLLEDGQSERALELLERARAEGIEDIRLSAYLADAYRQAGQFDRAIDEINKVIEAEPSNEEYIFIRGRIYFDRGNYETAREDFNKAYELNPRYHEAYFYVGRTALAEKDFNTAKRIFGHVLDYQPNNGEFHYFMGRTFEDEESEAQALTQYQRATTVDPAYGVKNPEIYVRRGLLLARTGATRAGKADIMRALELKPDMVEAQFALGEANFREQNYPGAIEHYGAALEKNAERPLAQYQYGMALIYEGKREQGARHLQQAIRFGYDNPEIYRRLGYLYRELNQRAQAIESFKTYLRETANLTVPDATRREMLQQIEELGG</sequence>
<feature type="compositionally biased region" description="Acidic residues" evidence="4">
    <location>
        <begin position="304"/>
        <end position="318"/>
    </location>
</feature>
<feature type="compositionally biased region" description="Low complexity" evidence="4">
    <location>
        <begin position="422"/>
        <end position="434"/>
    </location>
</feature>
<feature type="compositionally biased region" description="Acidic residues" evidence="4">
    <location>
        <begin position="387"/>
        <end position="401"/>
    </location>
</feature>
<feature type="repeat" description="TPR" evidence="3">
    <location>
        <begin position="1220"/>
        <end position="1253"/>
    </location>
</feature>
<feature type="repeat" description="TPR" evidence="3">
    <location>
        <begin position="1080"/>
        <end position="1113"/>
    </location>
</feature>
<proteinExistence type="predicted"/>
<dbReference type="PANTHER" id="PTHR44858">
    <property type="entry name" value="TETRATRICOPEPTIDE REPEAT PROTEIN 6"/>
    <property type="match status" value="1"/>
</dbReference>
<keyword evidence="1" id="KW-0677">Repeat</keyword>
<dbReference type="Pfam" id="PF13181">
    <property type="entry name" value="TPR_8"/>
    <property type="match status" value="1"/>
</dbReference>
<dbReference type="SUPFAM" id="SSF81901">
    <property type="entry name" value="HCP-like"/>
    <property type="match status" value="1"/>
</dbReference>
<keyword evidence="5" id="KW-0472">Membrane</keyword>
<feature type="compositionally biased region" description="Acidic residues" evidence="4">
    <location>
        <begin position="368"/>
        <end position="378"/>
    </location>
</feature>
<feature type="repeat" description="TPR" evidence="3">
    <location>
        <begin position="1288"/>
        <end position="1321"/>
    </location>
</feature>
<feature type="region of interest" description="Disordered" evidence="4">
    <location>
        <begin position="55"/>
        <end position="229"/>
    </location>
</feature>
<reference evidence="6 7" key="1">
    <citation type="submission" date="2019-08" db="EMBL/GenBank/DDBJ databases">
        <title>Bradymonadales sp. TMQ2.</title>
        <authorList>
            <person name="Liang Q."/>
        </authorList>
    </citation>
    <scope>NUCLEOTIDE SEQUENCE [LARGE SCALE GENOMIC DNA]</scope>
    <source>
        <strain evidence="6 7">TMQ2</strain>
    </source>
</reference>
<evidence type="ECO:0000256" key="2">
    <source>
        <dbReference type="ARBA" id="ARBA00022803"/>
    </source>
</evidence>